<name>A0A1N6YRB4_9EURY</name>
<keyword evidence="1" id="KW-0812">Transmembrane</keyword>
<reference evidence="3" key="1">
    <citation type="submission" date="2017-01" db="EMBL/GenBank/DDBJ databases">
        <authorList>
            <person name="Varghese N."/>
            <person name="Submissions S."/>
        </authorList>
    </citation>
    <scope>NUCLEOTIDE SEQUENCE [LARGE SCALE GENOMIC DNA]</scope>
    <source>
        <strain evidence="3">CGMCC 1.7737</strain>
    </source>
</reference>
<evidence type="ECO:0000256" key="1">
    <source>
        <dbReference type="SAM" id="Phobius"/>
    </source>
</evidence>
<dbReference type="Proteomes" id="UP000186914">
    <property type="component" value="Unassembled WGS sequence"/>
</dbReference>
<dbReference type="EMBL" id="FTNO01000001">
    <property type="protein sequence ID" value="SIR17096.1"/>
    <property type="molecule type" value="Genomic_DNA"/>
</dbReference>
<feature type="transmembrane region" description="Helical" evidence="1">
    <location>
        <begin position="83"/>
        <end position="106"/>
    </location>
</feature>
<feature type="transmembrane region" description="Helical" evidence="1">
    <location>
        <begin position="112"/>
        <end position="137"/>
    </location>
</feature>
<organism evidence="2 3">
    <name type="scientific">Haladaptatus litoreus</name>
    <dbReference type="NCBI Taxonomy" id="553468"/>
    <lineage>
        <taxon>Archaea</taxon>
        <taxon>Methanobacteriati</taxon>
        <taxon>Methanobacteriota</taxon>
        <taxon>Stenosarchaea group</taxon>
        <taxon>Halobacteria</taxon>
        <taxon>Halobacteriales</taxon>
        <taxon>Haladaptataceae</taxon>
        <taxon>Haladaptatus</taxon>
    </lineage>
</organism>
<feature type="transmembrane region" description="Helical" evidence="1">
    <location>
        <begin position="54"/>
        <end position="76"/>
    </location>
</feature>
<feature type="transmembrane region" description="Helical" evidence="1">
    <location>
        <begin position="12"/>
        <end position="42"/>
    </location>
</feature>
<keyword evidence="1" id="KW-1133">Transmembrane helix</keyword>
<protein>
    <submittedName>
        <fullName evidence="2">Uncharacterized protein</fullName>
    </submittedName>
</protein>
<keyword evidence="1" id="KW-0472">Membrane</keyword>
<gene>
    <name evidence="2" type="ORF">SAMN05421858_1681</name>
</gene>
<evidence type="ECO:0000313" key="2">
    <source>
        <dbReference type="EMBL" id="SIR17096.1"/>
    </source>
</evidence>
<sequence>MIFLLSRSHTSTAAAALVGTLVGLAVVCLYFGAGLLIAGWSVSEFLTHITVDTIGYFLGMIVLVIAFVGLPIAIFLRFDLIAPLVLLVVVILGWLIVGAVQGILSFQTTFGLALYAAYLSPIALILYAIFGGSEYLFRTKKSSQ</sequence>
<dbReference type="AlphaFoldDB" id="A0A1N6YRB4"/>
<proteinExistence type="predicted"/>
<keyword evidence="3" id="KW-1185">Reference proteome</keyword>
<evidence type="ECO:0000313" key="3">
    <source>
        <dbReference type="Proteomes" id="UP000186914"/>
    </source>
</evidence>
<accession>A0A1N6YRB4</accession>